<dbReference type="GO" id="GO:0035516">
    <property type="term" value="F:broad specificity oxidative DNA demethylase activity"/>
    <property type="evidence" value="ECO:0007669"/>
    <property type="project" value="UniProtKB-EC"/>
</dbReference>
<dbReference type="InterPro" id="IPR027450">
    <property type="entry name" value="AlkB-like"/>
</dbReference>
<dbReference type="SUPFAM" id="SSF51197">
    <property type="entry name" value="Clavaminate synthase-like"/>
    <property type="match status" value="1"/>
</dbReference>
<dbReference type="InterPro" id="IPR005123">
    <property type="entry name" value="Oxoglu/Fe-dep_dioxygenase_dom"/>
</dbReference>
<comment type="cofactor">
    <cofactor evidence="5">
        <name>Fe(2+)</name>
        <dbReference type="ChEBI" id="CHEBI:29033"/>
    </cofactor>
    <text evidence="5">Binds 1 Fe(2+) ion per subunit.</text>
</comment>
<dbReference type="AlphaFoldDB" id="A0A940N391"/>
<dbReference type="InterPro" id="IPR004574">
    <property type="entry name" value="Alkb"/>
</dbReference>
<dbReference type="InterPro" id="IPR037151">
    <property type="entry name" value="AlkB-like_sf"/>
</dbReference>
<evidence type="ECO:0000313" key="7">
    <source>
        <dbReference type="EMBL" id="MBP0495917.1"/>
    </source>
</evidence>
<dbReference type="GO" id="GO:0005737">
    <property type="term" value="C:cytoplasm"/>
    <property type="evidence" value="ECO:0007669"/>
    <property type="project" value="TreeGrafter"/>
</dbReference>
<comment type="caution">
    <text evidence="7">The sequence shown here is derived from an EMBL/GenBank/DDBJ whole genome shotgun (WGS) entry which is preliminary data.</text>
</comment>
<dbReference type="PANTHER" id="PTHR16557">
    <property type="entry name" value="ALKYLATED DNA REPAIR PROTEIN ALKB-RELATED"/>
    <property type="match status" value="1"/>
</dbReference>
<dbReference type="GO" id="GO:0035515">
    <property type="term" value="F:oxidative RNA demethylase activity"/>
    <property type="evidence" value="ECO:0007669"/>
    <property type="project" value="TreeGrafter"/>
</dbReference>
<accession>A0A940N391</accession>
<dbReference type="GO" id="GO:0008198">
    <property type="term" value="F:ferrous iron binding"/>
    <property type="evidence" value="ECO:0007669"/>
    <property type="project" value="TreeGrafter"/>
</dbReference>
<dbReference type="EMBL" id="JAGIZA010000023">
    <property type="protein sequence ID" value="MBP0495917.1"/>
    <property type="molecule type" value="Genomic_DNA"/>
</dbReference>
<dbReference type="Gene3D" id="2.60.120.590">
    <property type="entry name" value="Alpha-ketoglutarate-dependent dioxygenase AlkB-like"/>
    <property type="match status" value="1"/>
</dbReference>
<evidence type="ECO:0000256" key="2">
    <source>
        <dbReference type="ARBA" id="ARBA00022964"/>
    </source>
</evidence>
<evidence type="ECO:0000256" key="1">
    <source>
        <dbReference type="ARBA" id="ARBA00022723"/>
    </source>
</evidence>
<feature type="domain" description="Fe2OG dioxygenase" evidence="6">
    <location>
        <begin position="114"/>
        <end position="213"/>
    </location>
</feature>
<keyword evidence="8" id="KW-1185">Reference proteome</keyword>
<dbReference type="PANTHER" id="PTHR16557:SF2">
    <property type="entry name" value="NUCLEIC ACID DIOXYGENASE ALKBH1"/>
    <property type="match status" value="1"/>
</dbReference>
<keyword evidence="2" id="KW-0223">Dioxygenase</keyword>
<feature type="binding site" evidence="5">
    <location>
        <position position="132"/>
    </location>
    <ligand>
        <name>Fe cation</name>
        <dbReference type="ChEBI" id="CHEBI:24875"/>
        <note>catalytic</note>
    </ligand>
</feature>
<dbReference type="NCBIfam" id="NF011930">
    <property type="entry name" value="PRK15401.1"/>
    <property type="match status" value="1"/>
</dbReference>
<dbReference type="Pfam" id="PF13532">
    <property type="entry name" value="2OG-FeII_Oxy_2"/>
    <property type="match status" value="1"/>
</dbReference>
<organism evidence="7 8">
    <name type="scientific">Roseomonas indoligenes</name>
    <dbReference type="NCBI Taxonomy" id="2820811"/>
    <lineage>
        <taxon>Bacteria</taxon>
        <taxon>Pseudomonadati</taxon>
        <taxon>Pseudomonadota</taxon>
        <taxon>Alphaproteobacteria</taxon>
        <taxon>Acetobacterales</taxon>
        <taxon>Roseomonadaceae</taxon>
        <taxon>Roseomonas</taxon>
    </lineage>
</organism>
<keyword evidence="3 7" id="KW-0560">Oxidoreductase</keyword>
<feature type="binding site" evidence="5">
    <location>
        <position position="188"/>
    </location>
    <ligand>
        <name>Fe cation</name>
        <dbReference type="ChEBI" id="CHEBI:24875"/>
        <note>catalytic</note>
    </ligand>
</feature>
<reference evidence="7" key="1">
    <citation type="submission" date="2021-03" db="EMBL/GenBank/DDBJ databases">
        <authorList>
            <person name="So Y."/>
        </authorList>
    </citation>
    <scope>NUCLEOTIDE SEQUENCE</scope>
    <source>
        <strain evidence="7">SG15</strain>
    </source>
</reference>
<sequence>MFAPDLFGEGRHAMPLRPGAMLLGGFAAPDAPALLEDLRRVEARAPFRNMVTPGGWPMSVAMTNCGSVGWVTDRTGYRYDPLDPQTGEPWPAMPETFRRLAGRAAEVAGYRGFEPDSCLMNRYEPGSRLSLHQDRNELDFDAPIVSVSLGLPATFLWGGATRADRPMRIRLFHGDVVVWGGPARLTFHGVDTLSGGESPAGERRYNLTFRVAR</sequence>
<dbReference type="EC" id="1.14.11.33" evidence="7"/>
<gene>
    <name evidence="7" type="primary">alkB</name>
    <name evidence="7" type="ORF">J5Y10_24245</name>
</gene>
<protein>
    <submittedName>
        <fullName evidence="7">DNA oxidative demethylase AlkB</fullName>
        <ecNumber evidence="7">1.14.11.33</ecNumber>
    </submittedName>
</protein>
<evidence type="ECO:0000259" key="6">
    <source>
        <dbReference type="PROSITE" id="PS51471"/>
    </source>
</evidence>
<feature type="binding site" evidence="5">
    <location>
        <position position="134"/>
    </location>
    <ligand>
        <name>Fe cation</name>
        <dbReference type="ChEBI" id="CHEBI:24875"/>
        <note>catalytic</note>
    </ligand>
</feature>
<dbReference type="PROSITE" id="PS51471">
    <property type="entry name" value="FE2OG_OXY"/>
    <property type="match status" value="1"/>
</dbReference>
<evidence type="ECO:0000256" key="3">
    <source>
        <dbReference type="ARBA" id="ARBA00023002"/>
    </source>
</evidence>
<name>A0A940N391_9PROT</name>
<evidence type="ECO:0000256" key="5">
    <source>
        <dbReference type="PIRSR" id="PIRSR604574-2"/>
    </source>
</evidence>
<evidence type="ECO:0000313" key="8">
    <source>
        <dbReference type="Proteomes" id="UP000677537"/>
    </source>
</evidence>
<proteinExistence type="predicted"/>
<evidence type="ECO:0000256" key="4">
    <source>
        <dbReference type="ARBA" id="ARBA00023004"/>
    </source>
</evidence>
<dbReference type="Proteomes" id="UP000677537">
    <property type="component" value="Unassembled WGS sequence"/>
</dbReference>
<keyword evidence="1 5" id="KW-0479">Metal-binding</keyword>
<dbReference type="GO" id="GO:0035513">
    <property type="term" value="P:oxidative RNA demethylation"/>
    <property type="evidence" value="ECO:0007669"/>
    <property type="project" value="TreeGrafter"/>
</dbReference>
<keyword evidence="4 5" id="KW-0408">Iron</keyword>